<feature type="compositionally biased region" description="Basic and acidic residues" evidence="1">
    <location>
        <begin position="11"/>
        <end position="25"/>
    </location>
</feature>
<keyword evidence="3" id="KW-1185">Reference proteome</keyword>
<gene>
    <name evidence="2" type="ORF">OM960_15575</name>
</gene>
<protein>
    <submittedName>
        <fullName evidence="2">Uncharacterized protein</fullName>
    </submittedName>
</protein>
<evidence type="ECO:0000256" key="1">
    <source>
        <dbReference type="SAM" id="MobiDB-lite"/>
    </source>
</evidence>
<dbReference type="Proteomes" id="UP001207582">
    <property type="component" value="Unassembled WGS sequence"/>
</dbReference>
<proteinExistence type="predicted"/>
<reference evidence="2 3" key="1">
    <citation type="submission" date="2022-10" db="EMBL/GenBank/DDBJ databases">
        <title>Defluviimonas sp. CAU 1641 isolated from mud.</title>
        <authorList>
            <person name="Kim W."/>
        </authorList>
    </citation>
    <scope>NUCLEOTIDE SEQUENCE [LARGE SCALE GENOMIC DNA]</scope>
    <source>
        <strain evidence="2 3">CAU 1641</strain>
    </source>
</reference>
<evidence type="ECO:0000313" key="2">
    <source>
        <dbReference type="EMBL" id="MCW3782968.1"/>
    </source>
</evidence>
<accession>A0ABT3J5L1</accession>
<feature type="compositionally biased region" description="Basic residues" evidence="1">
    <location>
        <begin position="1"/>
        <end position="10"/>
    </location>
</feature>
<name>A0ABT3J5L1_9RHOB</name>
<organism evidence="2 3">
    <name type="scientific">Defluviimonas salinarum</name>
    <dbReference type="NCBI Taxonomy" id="2992147"/>
    <lineage>
        <taxon>Bacteria</taxon>
        <taxon>Pseudomonadati</taxon>
        <taxon>Pseudomonadota</taxon>
        <taxon>Alphaproteobacteria</taxon>
        <taxon>Rhodobacterales</taxon>
        <taxon>Paracoccaceae</taxon>
        <taxon>Albidovulum</taxon>
    </lineage>
</organism>
<dbReference type="EMBL" id="JAPDOG010000014">
    <property type="protein sequence ID" value="MCW3782968.1"/>
    <property type="molecule type" value="Genomic_DNA"/>
</dbReference>
<feature type="region of interest" description="Disordered" evidence="1">
    <location>
        <begin position="1"/>
        <end position="43"/>
    </location>
</feature>
<comment type="caution">
    <text evidence="2">The sequence shown here is derived from an EMBL/GenBank/DDBJ whole genome shotgun (WGS) entry which is preliminary data.</text>
</comment>
<dbReference type="RefSeq" id="WP_264772601.1">
    <property type="nucleotide sequence ID" value="NZ_JAPDOG010000014.1"/>
</dbReference>
<evidence type="ECO:0000313" key="3">
    <source>
        <dbReference type="Proteomes" id="UP001207582"/>
    </source>
</evidence>
<sequence>MAKYSGKAHSKHENDTHSRQLDRTQPDYWQSRGYAGFPDKGRR</sequence>